<dbReference type="PANTHER" id="PTHR33908">
    <property type="entry name" value="MANNOSYLTRANSFERASE YKCB-RELATED"/>
    <property type="match status" value="1"/>
</dbReference>
<feature type="transmembrane region" description="Helical" evidence="8">
    <location>
        <begin position="238"/>
        <end position="258"/>
    </location>
</feature>
<dbReference type="RefSeq" id="WP_152126565.1">
    <property type="nucleotide sequence ID" value="NZ_WELI01000012.1"/>
</dbReference>
<dbReference type="Proteomes" id="UP000488299">
    <property type="component" value="Unassembled WGS sequence"/>
</dbReference>
<evidence type="ECO:0000256" key="3">
    <source>
        <dbReference type="ARBA" id="ARBA00022676"/>
    </source>
</evidence>
<keyword evidence="10" id="KW-1185">Reference proteome</keyword>
<keyword evidence="7 8" id="KW-0472">Membrane</keyword>
<accession>A0A7J5TTM1</accession>
<evidence type="ECO:0000256" key="8">
    <source>
        <dbReference type="SAM" id="Phobius"/>
    </source>
</evidence>
<evidence type="ECO:0000256" key="6">
    <source>
        <dbReference type="ARBA" id="ARBA00022989"/>
    </source>
</evidence>
<feature type="transmembrane region" description="Helical" evidence="8">
    <location>
        <begin position="108"/>
        <end position="125"/>
    </location>
</feature>
<sequence length="565" mass="63481">MPGFNLSPTSYFTPTYLICWLLLGWLVLRPKWGNRLFLPFSLVLLFLLRLPSICFNNEINPDESQMITQAMTLAQDPVYFRSVDGTTGGPLDSYALVVPSWVGLPFDYISAHLLAFGLIALFLIFTFRAAQLWFGIQSAQLALFPLVLLLGMTQNGDFLHYNSELVAIVLLALATYLLARQQQSVPVRPQLFLIGFLLGMVPFGKLQGVPLAAVVGLFTGIDVLRRPTFSVPQKAGQLAILGVGSLLFPALFVLFMAVSGQLDSFVTFYIEGNFNYATGGNQLDNLLHLPRFFGKGSEFAWLVSLTIALLAIWFAASQLTRPTQNGLGVSAISADRANRADHLFYTGFLSLLTLITFYAITRTGSEYVHYLFFLMGPLMLWMAYIWSALLAYNQPVQWLGLGLVAVYLLSFGVQALSRYQQGTPMNPYPSDNQGGWHLPKADIVKEIVKYAQPGEKLVVWGWRCDYYVQAQMPQGVAENHTIRSTFAHPMLDIYQRRYVADFKRSFPPVFVDAVGSQNLWMNDRKTQGFEIISPLAQFVSANYRYVGLFNDARLYVRNDRFNANR</sequence>
<keyword evidence="4" id="KW-0808">Transferase</keyword>
<dbReference type="GO" id="GO:0016763">
    <property type="term" value="F:pentosyltransferase activity"/>
    <property type="evidence" value="ECO:0007669"/>
    <property type="project" value="TreeGrafter"/>
</dbReference>
<dbReference type="EMBL" id="WELI01000012">
    <property type="protein sequence ID" value="KAB7727104.1"/>
    <property type="molecule type" value="Genomic_DNA"/>
</dbReference>
<comment type="caution">
    <text evidence="9">The sequence shown here is derived from an EMBL/GenBank/DDBJ whole genome shotgun (WGS) entry which is preliminary data.</text>
</comment>
<keyword evidence="2" id="KW-1003">Cell membrane</keyword>
<keyword evidence="6 8" id="KW-1133">Transmembrane helix</keyword>
<dbReference type="AlphaFoldDB" id="A0A7J5TTM1"/>
<dbReference type="GO" id="GO:0009103">
    <property type="term" value="P:lipopolysaccharide biosynthetic process"/>
    <property type="evidence" value="ECO:0007669"/>
    <property type="project" value="UniProtKB-ARBA"/>
</dbReference>
<comment type="subcellular location">
    <subcellularLocation>
        <location evidence="1">Cell membrane</location>
        <topology evidence="1">Multi-pass membrane protein</topology>
    </subcellularLocation>
</comment>
<evidence type="ECO:0000313" key="10">
    <source>
        <dbReference type="Proteomes" id="UP000488299"/>
    </source>
</evidence>
<protein>
    <recommendedName>
        <fullName evidence="11">Glycosyltransferase RgtA/B/C/D-like domain-containing protein</fullName>
    </recommendedName>
</protein>
<feature type="transmembrane region" description="Helical" evidence="8">
    <location>
        <begin position="343"/>
        <end position="360"/>
    </location>
</feature>
<keyword evidence="5 8" id="KW-0812">Transmembrane</keyword>
<dbReference type="GO" id="GO:0005886">
    <property type="term" value="C:plasma membrane"/>
    <property type="evidence" value="ECO:0007669"/>
    <property type="project" value="UniProtKB-SubCell"/>
</dbReference>
<evidence type="ECO:0008006" key="11">
    <source>
        <dbReference type="Google" id="ProtNLM"/>
    </source>
</evidence>
<feature type="transmembrane region" description="Helical" evidence="8">
    <location>
        <begin position="367"/>
        <end position="386"/>
    </location>
</feature>
<feature type="transmembrane region" description="Helical" evidence="8">
    <location>
        <begin position="299"/>
        <end position="316"/>
    </location>
</feature>
<dbReference type="InterPro" id="IPR050297">
    <property type="entry name" value="LipidA_mod_glycosyltrf_83"/>
</dbReference>
<evidence type="ECO:0000256" key="7">
    <source>
        <dbReference type="ARBA" id="ARBA00023136"/>
    </source>
</evidence>
<feature type="transmembrane region" description="Helical" evidence="8">
    <location>
        <begin position="35"/>
        <end position="53"/>
    </location>
</feature>
<feature type="transmembrane region" description="Helical" evidence="8">
    <location>
        <begin position="158"/>
        <end position="179"/>
    </location>
</feature>
<reference evidence="9 10" key="1">
    <citation type="submission" date="2019-10" db="EMBL/GenBank/DDBJ databases">
        <title>Rudanella paleaurantiibacter sp. nov., isolated from sludge.</title>
        <authorList>
            <person name="Xu S.Q."/>
        </authorList>
    </citation>
    <scope>NUCLEOTIDE SEQUENCE [LARGE SCALE GENOMIC DNA]</scope>
    <source>
        <strain evidence="9 10">HX-22-17</strain>
    </source>
</reference>
<proteinExistence type="predicted"/>
<dbReference type="PANTHER" id="PTHR33908:SF11">
    <property type="entry name" value="MEMBRANE PROTEIN"/>
    <property type="match status" value="1"/>
</dbReference>
<feature type="transmembrane region" description="Helical" evidence="8">
    <location>
        <begin position="132"/>
        <end position="152"/>
    </location>
</feature>
<evidence type="ECO:0000256" key="4">
    <source>
        <dbReference type="ARBA" id="ARBA00022679"/>
    </source>
</evidence>
<evidence type="ECO:0000313" key="9">
    <source>
        <dbReference type="EMBL" id="KAB7727104.1"/>
    </source>
</evidence>
<organism evidence="9 10">
    <name type="scientific">Rudanella paleaurantiibacter</name>
    <dbReference type="NCBI Taxonomy" id="2614655"/>
    <lineage>
        <taxon>Bacteria</taxon>
        <taxon>Pseudomonadati</taxon>
        <taxon>Bacteroidota</taxon>
        <taxon>Cytophagia</taxon>
        <taxon>Cytophagales</taxon>
        <taxon>Cytophagaceae</taxon>
        <taxon>Rudanella</taxon>
    </lineage>
</organism>
<evidence type="ECO:0000256" key="2">
    <source>
        <dbReference type="ARBA" id="ARBA00022475"/>
    </source>
</evidence>
<feature type="transmembrane region" description="Helical" evidence="8">
    <location>
        <begin position="191"/>
        <end position="218"/>
    </location>
</feature>
<name>A0A7J5TTM1_9BACT</name>
<feature type="transmembrane region" description="Helical" evidence="8">
    <location>
        <begin position="12"/>
        <end position="28"/>
    </location>
</feature>
<evidence type="ECO:0000256" key="5">
    <source>
        <dbReference type="ARBA" id="ARBA00022692"/>
    </source>
</evidence>
<gene>
    <name evidence="9" type="ORF">F5984_22995</name>
</gene>
<evidence type="ECO:0000256" key="1">
    <source>
        <dbReference type="ARBA" id="ARBA00004651"/>
    </source>
</evidence>
<keyword evidence="3" id="KW-0328">Glycosyltransferase</keyword>
<feature type="transmembrane region" description="Helical" evidence="8">
    <location>
        <begin position="398"/>
        <end position="416"/>
    </location>
</feature>